<comment type="subunit">
    <text evidence="8">Homodimer.</text>
</comment>
<dbReference type="NCBIfam" id="NF001310">
    <property type="entry name" value="PRK00258.1-2"/>
    <property type="match status" value="1"/>
</dbReference>
<keyword evidence="4 8" id="KW-0521">NADP</keyword>
<evidence type="ECO:0000313" key="12">
    <source>
        <dbReference type="EMBL" id="RBP40053.1"/>
    </source>
</evidence>
<organism evidence="12 13">
    <name type="scientific">Eoetvoesiella caeni</name>
    <dbReference type="NCBI Taxonomy" id="645616"/>
    <lineage>
        <taxon>Bacteria</taxon>
        <taxon>Pseudomonadati</taxon>
        <taxon>Pseudomonadota</taxon>
        <taxon>Betaproteobacteria</taxon>
        <taxon>Burkholderiales</taxon>
        <taxon>Alcaligenaceae</taxon>
        <taxon>Eoetvoesiella</taxon>
    </lineage>
</organism>
<feature type="binding site" evidence="8">
    <location>
        <begin position="18"/>
        <end position="20"/>
    </location>
    <ligand>
        <name>shikimate</name>
        <dbReference type="ChEBI" id="CHEBI:36208"/>
    </ligand>
</feature>
<dbReference type="Proteomes" id="UP000253628">
    <property type="component" value="Unassembled WGS sequence"/>
</dbReference>
<keyword evidence="6 8" id="KW-0057">Aromatic amino acid biosynthesis</keyword>
<keyword evidence="13" id="KW-1185">Reference proteome</keyword>
<gene>
    <name evidence="8" type="primary">aroE</name>
    <name evidence="12" type="ORF">DFR37_104149</name>
</gene>
<comment type="function">
    <text evidence="8">Involved in the biosynthesis of the chorismate, which leads to the biosynthesis of aromatic amino acids. Catalyzes the reversible NADPH linked reduction of 3-dehydroshikimate (DHSA) to yield shikimate (SA).</text>
</comment>
<dbReference type="GO" id="GO:0008652">
    <property type="term" value="P:amino acid biosynthetic process"/>
    <property type="evidence" value="ECO:0007669"/>
    <property type="project" value="UniProtKB-KW"/>
</dbReference>
<dbReference type="InterPro" id="IPR006151">
    <property type="entry name" value="Shikm_DH/Glu-tRNA_Rdtase"/>
</dbReference>
<protein>
    <recommendedName>
        <fullName evidence="2 8">Shikimate dehydrogenase (NADP(+))</fullName>
        <shortName evidence="8">SDH</shortName>
        <ecNumber evidence="2 8">1.1.1.25</ecNumber>
    </recommendedName>
</protein>
<dbReference type="NCBIfam" id="TIGR00507">
    <property type="entry name" value="aroE"/>
    <property type="match status" value="1"/>
</dbReference>
<feature type="binding site" evidence="8">
    <location>
        <position position="224"/>
    </location>
    <ligand>
        <name>shikimate</name>
        <dbReference type="ChEBI" id="CHEBI:36208"/>
    </ligand>
</feature>
<evidence type="ECO:0000256" key="6">
    <source>
        <dbReference type="ARBA" id="ARBA00023141"/>
    </source>
</evidence>
<evidence type="ECO:0000259" key="11">
    <source>
        <dbReference type="Pfam" id="PF18317"/>
    </source>
</evidence>
<dbReference type="InterPro" id="IPR013708">
    <property type="entry name" value="Shikimate_DH-bd_N"/>
</dbReference>
<feature type="binding site" evidence="8">
    <location>
        <position position="82"/>
    </location>
    <ligand>
        <name>NADP(+)</name>
        <dbReference type="ChEBI" id="CHEBI:58349"/>
    </ligand>
</feature>
<evidence type="ECO:0000259" key="9">
    <source>
        <dbReference type="Pfam" id="PF01488"/>
    </source>
</evidence>
<comment type="similarity">
    <text evidence="8">Belongs to the shikimate dehydrogenase family.</text>
</comment>
<feature type="binding site" evidence="8">
    <location>
        <position position="106"/>
    </location>
    <ligand>
        <name>shikimate</name>
        <dbReference type="ChEBI" id="CHEBI:36208"/>
    </ligand>
</feature>
<dbReference type="Pfam" id="PF01488">
    <property type="entry name" value="Shikimate_DH"/>
    <property type="match status" value="1"/>
</dbReference>
<dbReference type="Pfam" id="PF18317">
    <property type="entry name" value="SDH_C"/>
    <property type="match status" value="1"/>
</dbReference>
<evidence type="ECO:0000256" key="3">
    <source>
        <dbReference type="ARBA" id="ARBA00022605"/>
    </source>
</evidence>
<comment type="pathway">
    <text evidence="1 8">Metabolic intermediate biosynthesis; chorismate biosynthesis; chorismate from D-erythrose 4-phosphate and phosphoenolpyruvate: step 4/7.</text>
</comment>
<evidence type="ECO:0000313" key="13">
    <source>
        <dbReference type="Proteomes" id="UP000253628"/>
    </source>
</evidence>
<dbReference type="InterPro" id="IPR011342">
    <property type="entry name" value="Shikimate_DH"/>
</dbReference>
<evidence type="ECO:0000256" key="2">
    <source>
        <dbReference type="ARBA" id="ARBA00012962"/>
    </source>
</evidence>
<dbReference type="GO" id="GO:0009423">
    <property type="term" value="P:chorismate biosynthetic process"/>
    <property type="evidence" value="ECO:0007669"/>
    <property type="project" value="UniProtKB-UniRule"/>
</dbReference>
<dbReference type="GO" id="GO:0005829">
    <property type="term" value="C:cytosol"/>
    <property type="evidence" value="ECO:0007669"/>
    <property type="project" value="TreeGrafter"/>
</dbReference>
<feature type="domain" description="Quinate/shikimate 5-dehydrogenase/glutamyl-tRNA reductase" evidence="9">
    <location>
        <begin position="120"/>
        <end position="200"/>
    </location>
</feature>
<keyword evidence="5 8" id="KW-0560">Oxidoreductase</keyword>
<dbReference type="FunFam" id="3.40.50.10860:FF:000006">
    <property type="entry name" value="Shikimate dehydrogenase (NADP(+))"/>
    <property type="match status" value="1"/>
</dbReference>
<dbReference type="HAMAP" id="MF_00222">
    <property type="entry name" value="Shikimate_DH_AroE"/>
    <property type="match status" value="1"/>
</dbReference>
<feature type="binding site" evidence="8">
    <location>
        <begin position="130"/>
        <end position="134"/>
    </location>
    <ligand>
        <name>NADP(+)</name>
        <dbReference type="ChEBI" id="CHEBI:58349"/>
    </ligand>
</feature>
<dbReference type="OrthoDB" id="9776868at2"/>
<dbReference type="GO" id="GO:0004764">
    <property type="term" value="F:shikimate 3-dehydrogenase (NADP+) activity"/>
    <property type="evidence" value="ECO:0007669"/>
    <property type="project" value="UniProtKB-UniRule"/>
</dbReference>
<dbReference type="InterPro" id="IPR046346">
    <property type="entry name" value="Aminoacid_DH-like_N_sf"/>
</dbReference>
<feature type="binding site" evidence="8">
    <location>
        <position position="222"/>
    </location>
    <ligand>
        <name>NADP(+)</name>
        <dbReference type="ChEBI" id="CHEBI:58349"/>
    </ligand>
</feature>
<dbReference type="PANTHER" id="PTHR21089:SF1">
    <property type="entry name" value="BIFUNCTIONAL 3-DEHYDROQUINATE DEHYDRATASE_SHIKIMATE DEHYDROGENASE, CHLOROPLASTIC"/>
    <property type="match status" value="1"/>
</dbReference>
<evidence type="ECO:0000256" key="8">
    <source>
        <dbReference type="HAMAP-Rule" id="MF_00222"/>
    </source>
</evidence>
<dbReference type="GO" id="GO:0009073">
    <property type="term" value="P:aromatic amino acid family biosynthetic process"/>
    <property type="evidence" value="ECO:0007669"/>
    <property type="project" value="UniProtKB-KW"/>
</dbReference>
<dbReference type="RefSeq" id="WP_113933017.1">
    <property type="nucleotide sequence ID" value="NZ_JACCEU010000005.1"/>
</dbReference>
<reference evidence="12 13" key="1">
    <citation type="submission" date="2018-06" db="EMBL/GenBank/DDBJ databases">
        <title>Genomic Encyclopedia of Type Strains, Phase IV (KMG-IV): sequencing the most valuable type-strain genomes for metagenomic binning, comparative biology and taxonomic classification.</title>
        <authorList>
            <person name="Goeker M."/>
        </authorList>
    </citation>
    <scope>NUCLEOTIDE SEQUENCE [LARGE SCALE GENOMIC DNA]</scope>
    <source>
        <strain evidence="12 13">DSM 25520</strain>
    </source>
</reference>
<name>A0A366HCI1_9BURK</name>
<dbReference type="AlphaFoldDB" id="A0A366HCI1"/>
<dbReference type="SUPFAM" id="SSF51735">
    <property type="entry name" value="NAD(P)-binding Rossmann-fold domains"/>
    <property type="match status" value="1"/>
</dbReference>
<dbReference type="InterPro" id="IPR036291">
    <property type="entry name" value="NAD(P)-bd_dom_sf"/>
</dbReference>
<evidence type="ECO:0000256" key="1">
    <source>
        <dbReference type="ARBA" id="ARBA00004871"/>
    </source>
</evidence>
<evidence type="ECO:0000259" key="10">
    <source>
        <dbReference type="Pfam" id="PF08501"/>
    </source>
</evidence>
<dbReference type="EC" id="1.1.1.25" evidence="2 8"/>
<evidence type="ECO:0000256" key="5">
    <source>
        <dbReference type="ARBA" id="ARBA00023002"/>
    </source>
</evidence>
<dbReference type="Pfam" id="PF08501">
    <property type="entry name" value="Shikimate_dh_N"/>
    <property type="match status" value="1"/>
</dbReference>
<feature type="binding site" evidence="8">
    <location>
        <position position="246"/>
    </location>
    <ligand>
        <name>NADP(+)</name>
        <dbReference type="ChEBI" id="CHEBI:58349"/>
    </ligand>
</feature>
<dbReference type="GO" id="GO:0019632">
    <property type="term" value="P:shikimate metabolic process"/>
    <property type="evidence" value="ECO:0007669"/>
    <property type="project" value="InterPro"/>
</dbReference>
<dbReference type="InterPro" id="IPR022893">
    <property type="entry name" value="Shikimate_DH_fam"/>
</dbReference>
<feature type="binding site" evidence="8">
    <location>
        <position position="253"/>
    </location>
    <ligand>
        <name>shikimate</name>
        <dbReference type="ChEBI" id="CHEBI:36208"/>
    </ligand>
</feature>
<dbReference type="GO" id="GO:0050661">
    <property type="term" value="F:NADP binding"/>
    <property type="evidence" value="ECO:0007669"/>
    <property type="project" value="InterPro"/>
</dbReference>
<dbReference type="InterPro" id="IPR041121">
    <property type="entry name" value="SDH_C"/>
</dbReference>
<feature type="binding site" evidence="8">
    <location>
        <position position="91"/>
    </location>
    <ligand>
        <name>shikimate</name>
        <dbReference type="ChEBI" id="CHEBI:36208"/>
    </ligand>
</feature>
<dbReference type="EMBL" id="QNRQ01000004">
    <property type="protein sequence ID" value="RBP40053.1"/>
    <property type="molecule type" value="Genomic_DNA"/>
</dbReference>
<sequence>MTPSLPRFAVVGNPIAHSRSPAIHQEFGRQLGIALSYETLLAPVEGFAATVAAFFGEGGSGLNITLPFKEEACSLASADLSDRARLAGAVNTLWMQEGRLHGCNTDGVGLLDDIQRLGVSIAGKRVLLVGAGGAAKGVVYPLLQAQCAALRIVNRNAARAHELHAHAAGLLPQFAQRLSAGGLDEGQGQWDIVINATSSSLSSQAPSLPGVAYASGALAYDMVYAAQPTAFMQQAKAAGAQYAADGLGMLVAQAAASFFIWHGRAPDINPVLAMLRRQLDAA</sequence>
<evidence type="ECO:0000256" key="7">
    <source>
        <dbReference type="ARBA" id="ARBA00049442"/>
    </source>
</evidence>
<feature type="domain" description="SDH C-terminal" evidence="11">
    <location>
        <begin position="246"/>
        <end position="272"/>
    </location>
</feature>
<proteinExistence type="inferred from homology"/>
<dbReference type="Gene3D" id="3.40.50.10860">
    <property type="entry name" value="Leucine Dehydrogenase, chain A, domain 1"/>
    <property type="match status" value="1"/>
</dbReference>
<feature type="binding site" evidence="8">
    <location>
        <position position="65"/>
    </location>
    <ligand>
        <name>shikimate</name>
        <dbReference type="ChEBI" id="CHEBI:36208"/>
    </ligand>
</feature>
<dbReference type="CDD" id="cd01065">
    <property type="entry name" value="NAD_bind_Shikimate_DH"/>
    <property type="match status" value="1"/>
</dbReference>
<accession>A0A366HCI1</accession>
<dbReference type="Gene3D" id="3.40.50.720">
    <property type="entry name" value="NAD(P)-binding Rossmann-like Domain"/>
    <property type="match status" value="1"/>
</dbReference>
<feature type="active site" description="Proton acceptor" evidence="8">
    <location>
        <position position="69"/>
    </location>
</feature>
<comment type="caution">
    <text evidence="12">The sequence shown here is derived from an EMBL/GenBank/DDBJ whole genome shotgun (WGS) entry which is preliminary data.</text>
</comment>
<keyword evidence="3 8" id="KW-0028">Amino-acid biosynthesis</keyword>
<dbReference type="SUPFAM" id="SSF53223">
    <property type="entry name" value="Aminoacid dehydrogenase-like, N-terminal domain"/>
    <property type="match status" value="1"/>
</dbReference>
<feature type="domain" description="Shikimate dehydrogenase substrate binding N-terminal" evidence="10">
    <location>
        <begin position="10"/>
        <end position="93"/>
    </location>
</feature>
<dbReference type="UniPathway" id="UPA00053">
    <property type="reaction ID" value="UER00087"/>
</dbReference>
<dbReference type="PANTHER" id="PTHR21089">
    <property type="entry name" value="SHIKIMATE DEHYDROGENASE"/>
    <property type="match status" value="1"/>
</dbReference>
<comment type="caution">
    <text evidence="8">Lacks conserved residue(s) required for the propagation of feature annotation.</text>
</comment>
<comment type="catalytic activity">
    <reaction evidence="7 8">
        <text>shikimate + NADP(+) = 3-dehydroshikimate + NADPH + H(+)</text>
        <dbReference type="Rhea" id="RHEA:17737"/>
        <dbReference type="ChEBI" id="CHEBI:15378"/>
        <dbReference type="ChEBI" id="CHEBI:16630"/>
        <dbReference type="ChEBI" id="CHEBI:36208"/>
        <dbReference type="ChEBI" id="CHEBI:57783"/>
        <dbReference type="ChEBI" id="CHEBI:58349"/>
        <dbReference type="EC" id="1.1.1.25"/>
    </reaction>
</comment>
<evidence type="ECO:0000256" key="4">
    <source>
        <dbReference type="ARBA" id="ARBA00022857"/>
    </source>
</evidence>